<keyword evidence="1" id="KW-0812">Transmembrane</keyword>
<comment type="caution">
    <text evidence="2">The sequence shown here is derived from an EMBL/GenBank/DDBJ whole genome shotgun (WGS) entry which is preliminary data.</text>
</comment>
<proteinExistence type="predicted"/>
<protein>
    <submittedName>
        <fullName evidence="2">Uncharacterized protein</fullName>
    </submittedName>
</protein>
<gene>
    <name evidence="2" type="ORF">L195_g025715</name>
</gene>
<reference evidence="2 3" key="1">
    <citation type="journal article" date="2014" name="Am. J. Bot.">
        <title>Genome assembly and annotation for red clover (Trifolium pratense; Fabaceae).</title>
        <authorList>
            <person name="Istvanek J."/>
            <person name="Jaros M."/>
            <person name="Krenek A."/>
            <person name="Repkova J."/>
        </authorList>
    </citation>
    <scope>NUCLEOTIDE SEQUENCE [LARGE SCALE GENOMIC DNA]</scope>
    <source>
        <strain evidence="3">cv. Tatra</strain>
        <tissue evidence="2">Young leaves</tissue>
    </source>
</reference>
<evidence type="ECO:0000313" key="3">
    <source>
        <dbReference type="Proteomes" id="UP000236291"/>
    </source>
</evidence>
<accession>A0A2K3NH86</accession>
<evidence type="ECO:0000313" key="2">
    <source>
        <dbReference type="EMBL" id="PNY02408.1"/>
    </source>
</evidence>
<feature type="transmembrane region" description="Helical" evidence="1">
    <location>
        <begin position="17"/>
        <end position="38"/>
    </location>
</feature>
<sequence>RLLNNFVGFGPMRIDRMAIMALSLLFVHIGIWGCGYVIRECLFTTSSFTIFIPELVLAKFTNS</sequence>
<feature type="non-terminal residue" evidence="2">
    <location>
        <position position="1"/>
    </location>
</feature>
<keyword evidence="1" id="KW-1133">Transmembrane helix</keyword>
<dbReference type="EMBL" id="ASHM01021319">
    <property type="protein sequence ID" value="PNY02408.1"/>
    <property type="molecule type" value="Genomic_DNA"/>
</dbReference>
<organism evidence="2 3">
    <name type="scientific">Trifolium pratense</name>
    <name type="common">Red clover</name>
    <dbReference type="NCBI Taxonomy" id="57577"/>
    <lineage>
        <taxon>Eukaryota</taxon>
        <taxon>Viridiplantae</taxon>
        <taxon>Streptophyta</taxon>
        <taxon>Embryophyta</taxon>
        <taxon>Tracheophyta</taxon>
        <taxon>Spermatophyta</taxon>
        <taxon>Magnoliopsida</taxon>
        <taxon>eudicotyledons</taxon>
        <taxon>Gunneridae</taxon>
        <taxon>Pentapetalae</taxon>
        <taxon>rosids</taxon>
        <taxon>fabids</taxon>
        <taxon>Fabales</taxon>
        <taxon>Fabaceae</taxon>
        <taxon>Papilionoideae</taxon>
        <taxon>50 kb inversion clade</taxon>
        <taxon>NPAAA clade</taxon>
        <taxon>Hologalegina</taxon>
        <taxon>IRL clade</taxon>
        <taxon>Trifolieae</taxon>
        <taxon>Trifolium</taxon>
    </lineage>
</organism>
<name>A0A2K3NH86_TRIPR</name>
<evidence type="ECO:0000256" key="1">
    <source>
        <dbReference type="SAM" id="Phobius"/>
    </source>
</evidence>
<keyword evidence="1" id="KW-0472">Membrane</keyword>
<dbReference type="AlphaFoldDB" id="A0A2K3NH86"/>
<dbReference type="Proteomes" id="UP000236291">
    <property type="component" value="Unassembled WGS sequence"/>
</dbReference>
<reference evidence="2 3" key="2">
    <citation type="journal article" date="2017" name="Front. Plant Sci.">
        <title>Gene Classification and Mining of Molecular Markers Useful in Red Clover (Trifolium pratense) Breeding.</title>
        <authorList>
            <person name="Istvanek J."/>
            <person name="Dluhosova J."/>
            <person name="Dluhos P."/>
            <person name="Patkova L."/>
            <person name="Nedelnik J."/>
            <person name="Repkova J."/>
        </authorList>
    </citation>
    <scope>NUCLEOTIDE SEQUENCE [LARGE SCALE GENOMIC DNA]</scope>
    <source>
        <strain evidence="3">cv. Tatra</strain>
        <tissue evidence="2">Young leaves</tissue>
    </source>
</reference>